<reference evidence="2 3" key="1">
    <citation type="submission" date="2015-03" db="EMBL/GenBank/DDBJ databases">
        <title>RNA-seq based gene annotation and comparative genomics of four Zymoseptoria species reveal species-specific pathogenicity related genes and transposable element activity.</title>
        <authorList>
            <person name="Grandaubert J."/>
            <person name="Bhattacharyya A."/>
            <person name="Stukenbrock E.H."/>
        </authorList>
    </citation>
    <scope>NUCLEOTIDE SEQUENCE [LARGE SCALE GENOMIC DNA]</scope>
    <source>
        <strain evidence="2 3">Zb18110</strain>
    </source>
</reference>
<keyword evidence="3" id="KW-1185">Reference proteome</keyword>
<accession>A0A0F4G960</accession>
<evidence type="ECO:0000313" key="2">
    <source>
        <dbReference type="EMBL" id="KJX93527.1"/>
    </source>
</evidence>
<dbReference type="AlphaFoldDB" id="A0A0F4G960"/>
<comment type="caution">
    <text evidence="2">The sequence shown here is derived from an EMBL/GenBank/DDBJ whole genome shotgun (WGS) entry which is preliminary data.</text>
</comment>
<protein>
    <submittedName>
        <fullName evidence="2">Uncharacterized protein</fullName>
    </submittedName>
</protein>
<dbReference type="EMBL" id="LAFY01004257">
    <property type="protein sequence ID" value="KJX93527.1"/>
    <property type="molecule type" value="Genomic_DNA"/>
</dbReference>
<name>A0A0F4G960_9PEZI</name>
<organism evidence="2 3">
    <name type="scientific">Zymoseptoria brevis</name>
    <dbReference type="NCBI Taxonomy" id="1047168"/>
    <lineage>
        <taxon>Eukaryota</taxon>
        <taxon>Fungi</taxon>
        <taxon>Dikarya</taxon>
        <taxon>Ascomycota</taxon>
        <taxon>Pezizomycotina</taxon>
        <taxon>Dothideomycetes</taxon>
        <taxon>Dothideomycetidae</taxon>
        <taxon>Mycosphaerellales</taxon>
        <taxon>Mycosphaerellaceae</taxon>
        <taxon>Zymoseptoria</taxon>
    </lineage>
</organism>
<proteinExistence type="predicted"/>
<feature type="region of interest" description="Disordered" evidence="1">
    <location>
        <begin position="11"/>
        <end position="34"/>
    </location>
</feature>
<evidence type="ECO:0000313" key="3">
    <source>
        <dbReference type="Proteomes" id="UP000033647"/>
    </source>
</evidence>
<sequence length="115" mass="12213">MALVWCGGPQLGAPRGGGGYAEQKSDSAHSSNLQAHNGDGLLLDVVVDDVKMVMRSAQHDRGLPCDGTLVLLKTNHPESSKPLAPKQQQPYTKEITNEIYTAVQCSAPWTTGKAA</sequence>
<dbReference type="Proteomes" id="UP000033647">
    <property type="component" value="Unassembled WGS sequence"/>
</dbReference>
<evidence type="ECO:0000256" key="1">
    <source>
        <dbReference type="SAM" id="MobiDB-lite"/>
    </source>
</evidence>
<gene>
    <name evidence="2" type="ORF">TI39_contig4298g00001</name>
</gene>